<feature type="repeat" description="CSPG" evidence="19">
    <location>
        <begin position="524"/>
        <end position="618"/>
    </location>
</feature>
<feature type="region of interest" description="Disordered" evidence="20">
    <location>
        <begin position="2145"/>
        <end position="2180"/>
    </location>
</feature>
<evidence type="ECO:0000256" key="6">
    <source>
        <dbReference type="ARBA" id="ARBA00022723"/>
    </source>
</evidence>
<keyword evidence="6" id="KW-0479">Metal-binding</keyword>
<keyword evidence="8" id="KW-0430">Lectin</keyword>
<keyword evidence="7 21" id="KW-0732">Signal</keyword>
<dbReference type="CDD" id="cd00037">
    <property type="entry name" value="CLECT"/>
    <property type="match status" value="1"/>
</dbReference>
<dbReference type="SMART" id="SM00237">
    <property type="entry name" value="Calx_beta"/>
    <property type="match status" value="1"/>
</dbReference>
<evidence type="ECO:0000256" key="8">
    <source>
        <dbReference type="ARBA" id="ARBA00022734"/>
    </source>
</evidence>
<dbReference type="InterPro" id="IPR016187">
    <property type="entry name" value="CTDL_fold"/>
</dbReference>
<dbReference type="Pfam" id="PF03160">
    <property type="entry name" value="Calx-beta"/>
    <property type="match status" value="1"/>
</dbReference>
<protein>
    <recommendedName>
        <fullName evidence="17">FRAS1-related extracellular matrix protein 1</fullName>
    </recommendedName>
    <alternativeName>
        <fullName evidence="18">Protein QBRICK</fullName>
    </alternativeName>
</protein>
<dbReference type="SMART" id="SM00034">
    <property type="entry name" value="CLECT"/>
    <property type="match status" value="1"/>
</dbReference>
<keyword evidence="12" id="KW-0130">Cell adhesion</keyword>
<dbReference type="GO" id="GO:0005604">
    <property type="term" value="C:basement membrane"/>
    <property type="evidence" value="ECO:0007669"/>
    <property type="project" value="UniProtKB-SubCell"/>
</dbReference>
<dbReference type="InterPro" id="IPR039005">
    <property type="entry name" value="CSPG_rpt"/>
</dbReference>
<dbReference type="Proteomes" id="UP000579812">
    <property type="component" value="Unassembled WGS sequence"/>
</dbReference>
<dbReference type="SUPFAM" id="SSF56436">
    <property type="entry name" value="C-type lectin-like"/>
    <property type="match status" value="1"/>
</dbReference>
<dbReference type="InterPro" id="IPR051561">
    <property type="entry name" value="FRAS1_ECM"/>
</dbReference>
<evidence type="ECO:0000256" key="7">
    <source>
        <dbReference type="ARBA" id="ARBA00022729"/>
    </source>
</evidence>
<evidence type="ECO:0000256" key="10">
    <source>
        <dbReference type="ARBA" id="ARBA00022837"/>
    </source>
</evidence>
<sequence length="2367" mass="264800">MTAKDRTYLSFLLLGLFQQIQGSLVKTNLGLKVKRGQSVSLQEEDLQFHIPRVKDACKLEVVLNEPITQRVGTLTPQVFDCHFLADEVKYTHNGCPILKEDTVKLRLYRFTETETCSELFSLRVEIMEPDCNAIKFGSQNLEVPEFYGLSNVLDGNVVSFHYEHRHNIECTVRVTTLETHLPVHGQLVTGEPEKPEGPRGDEPDSFVSLRRQLDNKARAHCKTDECLKGLKLLKITKVPCNDFLMMGIRYHHTDPPSPDIDYIAIRLDLTDTRSRSIIQSEQAWIPVTIKDAMPNQPPKPAFMSMFILEVDQFILTPVSTATLDAEDDETPKQRLVFNITKAPSEGFITHLSDHTKPITSFTWTDLNDMLISYQPPNSSHTQRRNYEVEFEVHDFYFEKSQPVIVHVSIRTADTNAPRVSWNMGLSLLEGQSRPITWDQFQIVDNDNLKAVKIITVDGLQHGRLTVRGGKGFMFTVKDIKDGAVRYHHDDSDTTKDYIVFRITDGLHQTRHKFPINVLPKDDSPPFLITNMVLELSEGQTALLRGSVLQACDLDSSDDYIMFNITRPPQAGEIMKMPGPGITGYPVTRFLQKDVFHSIIYYRHSGCEEFDDSFEVVLSDFHDPPNLSEPQVIVIQIQPVPDQPPQEAAGVTRHLFVNETDVIYLTKQQLHFVDLESPDSELTYTVTTPPFYSTTYGGSDAGRLFLVDSIPKFTKDPNAPMLRLFTQHAVNYMKVAYMPPILDIGPFPQHIQFVLSVTNQQGSTTAGICFNITVLPVDNLAPEVHVKPLAVDEGGESWVSEDHMRLSDQDSLQDSLHVELKTGPQHGSIYLDGTAMSPGQIFTVRDLKSLKVRYRHDSSETEHDDIKFIATDGINIADFVLRVKVTLVNDEVPVLVPGLKHVLVCAEGQEVLITIEYICATDPDSDDGTLMYMIARQPYHGVVQRNGIIVDRFIQADITAGLISYRHTGQEIGLQPRHDVVTFVISDGESGPVSSCCSDRATVFNAQTPEVQNALPVYDLNITVYPVNNQPPSIAVGEVFMVDEGGSASITVTHLRVEDQDSAPEDLNLILAAPPQFGYIENILPSPGFEKSNMGISIASFTYRDVLNGHINYVQSRHQRMEPTTDQLMLHVSDGKQQSSSVPLYIIIRPTNDEIPEFLARNITVREGDMKELDSSIISAVDLDVPRERLMFSIVQQPQHGSIMSVPHGNDVTLHKRGSEIPVEHFTMDDLRNGMTLMYVHDDSESDQDGFIVQLSDGKHQLQKHVRVKVLPVNDEEPQIIRSTGIEMEAGESRLISSAVLSAHDKDTPSSDIIYVFESIPSHGVIQMKVGTDWVSVSAGMNCSQQVLDMNLLRYLHTGHPGAAAADFFVFHLLDGKNRSPAQHFHITVKELEKGDIALFLKPVRTSRGERVILTTDILLAVDGTDKPEELLYVITVPPAHGHVEYIKHTGVQIQSFSQLDVAANLVCYVHDNRATSPKETLRFVVSNGISTRNGTLEILVEMTDKVLPTLVCNSGLRVPQGSSMTLTPDALFLSDPDSPHTALSYRVLQPPQYGQLLLKGQPLLAGSNFTQQNIQDLDVAYRHSGGASQIDRFRFTASDSTKRGFLLDGKVQTEPVFFTLQIEALDSAAPQIAVLETLWKVEILKDGRYGIFISSRELKAQDLNSADADLIYHILRAPYFGFVVSNGISTRNGTLEILVEMTDKVLPTLVCNSGLRVPQGSSMTLTPDALFLSDPDSPHTALSYRVLQPPQYGQLLLKGQPLLAGSNFTQQNIQDLDVAYRHSGGASQIDRFRFTASDSTKRGFLLDGKVQTEPVFFTLQIEALDSAAPQIAVLETLWKVEILKDGRYGIFISSRELKAQDLNSADADLIYHILRAPYFGYLENYTSGEFVRQRFSQKDLNRKNIVYIINSALDALTDSLEFAVSDALGNTGASLKLEFSWASVQLTRTEYAICESLGSVSLTIQRKGNVQDSSYVTVQVKDLTAFAGKDFIPASSLIQFDPGVVSRVWKVEIVQDSLEEADEKFEVNLVSPVGAVLKDNSKATIFIKDTNGQCREGRFKADTGLQGREVQPGPYPQHGSIQVETLPFSQGYIRGDGDIIVQAPTATKKRLRVIGNGKVVQPSETIRQGSDVIYKYHGIMSMAVEEDSADSGSDRKARVQVTSWGQQHPPHDRTKPQHTVPHTNTRAAQRVATQPSSKPCTPELTGFLHYNDSSAQLLRCNGDSWRPWTPNNETVKAQKCPRGWTYHNNYCYRLSAERKASWSAAARACRESYNGDLVSVLSKGDMDWLWDFSDRKPFWIGLNDRDSKGRWEWVGGEPVTYTNWRRSPPKNRKKGTKKCVLVWRKTKWQIRDCMKGKGHRYVCHVKM</sequence>
<reference evidence="23 24" key="1">
    <citation type="submission" date="2020-04" db="EMBL/GenBank/DDBJ databases">
        <title>Chromosome-level genome assembly of a cyprinid fish Onychostoma macrolepis by integration of Nanopore Sequencing, Bionano and Hi-C technology.</title>
        <authorList>
            <person name="Wang D."/>
        </authorList>
    </citation>
    <scope>NUCLEOTIDE SEQUENCE [LARGE SCALE GENOMIC DNA]</scope>
    <source>
        <strain evidence="23">SWU-2019</strain>
        <tissue evidence="23">Muscle</tissue>
    </source>
</reference>
<dbReference type="GO" id="GO:0046872">
    <property type="term" value="F:metal ion binding"/>
    <property type="evidence" value="ECO:0007669"/>
    <property type="project" value="UniProtKB-KW"/>
</dbReference>
<dbReference type="Pfam" id="PF16184">
    <property type="entry name" value="Cadherin_3"/>
    <property type="match status" value="12"/>
</dbReference>
<dbReference type="PROSITE" id="PS50041">
    <property type="entry name" value="C_TYPE_LECTIN_2"/>
    <property type="match status" value="1"/>
</dbReference>
<name>A0A7J6CT91_9TELE</name>
<evidence type="ECO:0000256" key="15">
    <source>
        <dbReference type="ARBA" id="ARBA00058451"/>
    </source>
</evidence>
<keyword evidence="5" id="KW-0272">Extracellular matrix</keyword>
<dbReference type="GO" id="GO:0007155">
    <property type="term" value="P:cell adhesion"/>
    <property type="evidence" value="ECO:0007669"/>
    <property type="project" value="UniProtKB-KW"/>
</dbReference>
<keyword evidence="10" id="KW-0106">Calcium</keyword>
<accession>A0A7J6CT91</accession>
<evidence type="ECO:0000256" key="17">
    <source>
        <dbReference type="ARBA" id="ARBA00074560"/>
    </source>
</evidence>
<dbReference type="GO" id="GO:0030246">
    <property type="term" value="F:carbohydrate binding"/>
    <property type="evidence" value="ECO:0007669"/>
    <property type="project" value="UniProtKB-KW"/>
</dbReference>
<dbReference type="Gene3D" id="2.60.40.2030">
    <property type="match status" value="1"/>
</dbReference>
<dbReference type="InterPro" id="IPR045658">
    <property type="entry name" value="FRAS1-rel_N"/>
</dbReference>
<evidence type="ECO:0000256" key="18">
    <source>
        <dbReference type="ARBA" id="ARBA00081243"/>
    </source>
</evidence>
<dbReference type="InterPro" id="IPR016186">
    <property type="entry name" value="C-type_lectin-like/link_sf"/>
</dbReference>
<feature type="repeat" description="CSPG" evidence="19">
    <location>
        <begin position="1706"/>
        <end position="1797"/>
    </location>
</feature>
<proteinExistence type="inferred from homology"/>
<dbReference type="EMBL" id="JAAMOB010000007">
    <property type="protein sequence ID" value="KAF4110567.1"/>
    <property type="molecule type" value="Genomic_DNA"/>
</dbReference>
<dbReference type="Gene3D" id="3.10.100.10">
    <property type="entry name" value="Mannose-Binding Protein A, subunit A"/>
    <property type="match status" value="1"/>
</dbReference>
<evidence type="ECO:0000256" key="21">
    <source>
        <dbReference type="SAM" id="SignalP"/>
    </source>
</evidence>
<evidence type="ECO:0000256" key="19">
    <source>
        <dbReference type="PROSITE-ProRule" id="PRU01201"/>
    </source>
</evidence>
<dbReference type="InterPro" id="IPR001304">
    <property type="entry name" value="C-type_lectin-like"/>
</dbReference>
<keyword evidence="14" id="KW-0325">Glycoprotein</keyword>
<feature type="repeat" description="CSPG" evidence="19">
    <location>
        <begin position="1030"/>
        <end position="1132"/>
    </location>
</feature>
<evidence type="ECO:0000256" key="20">
    <source>
        <dbReference type="SAM" id="MobiDB-lite"/>
    </source>
</evidence>
<dbReference type="GO" id="GO:0016020">
    <property type="term" value="C:membrane"/>
    <property type="evidence" value="ECO:0007669"/>
    <property type="project" value="InterPro"/>
</dbReference>
<feature type="repeat" description="CSPG" evidence="19">
    <location>
        <begin position="779"/>
        <end position="870"/>
    </location>
</feature>
<dbReference type="GO" id="GO:0009653">
    <property type="term" value="P:anatomical structure morphogenesis"/>
    <property type="evidence" value="ECO:0007669"/>
    <property type="project" value="TreeGrafter"/>
</dbReference>
<dbReference type="PROSITE" id="PS51854">
    <property type="entry name" value="CSPG"/>
    <property type="match status" value="13"/>
</dbReference>
<feature type="repeat" description="CSPG" evidence="19">
    <location>
        <begin position="890"/>
        <end position="985"/>
    </location>
</feature>
<keyword evidence="9" id="KW-0677">Repeat</keyword>
<evidence type="ECO:0000256" key="1">
    <source>
        <dbReference type="ARBA" id="ARBA00004302"/>
    </source>
</evidence>
<keyword evidence="13" id="KW-1015">Disulfide bond</keyword>
<evidence type="ECO:0000256" key="4">
    <source>
        <dbReference type="ARBA" id="ARBA00022525"/>
    </source>
</evidence>
<dbReference type="PANTHER" id="PTHR45739">
    <property type="entry name" value="MATRIX PROTEIN, PUTATIVE-RELATED"/>
    <property type="match status" value="1"/>
</dbReference>
<gene>
    <name evidence="23" type="ORF">G5714_007598</name>
</gene>
<feature type="repeat" description="CSPG" evidence="19">
    <location>
        <begin position="297"/>
        <end position="391"/>
    </location>
</feature>
<feature type="chain" id="PRO_5029685277" description="FRAS1-related extracellular matrix protein 1" evidence="21">
    <location>
        <begin position="23"/>
        <end position="2367"/>
    </location>
</feature>
<evidence type="ECO:0000256" key="9">
    <source>
        <dbReference type="ARBA" id="ARBA00022737"/>
    </source>
</evidence>
<evidence type="ECO:0000256" key="3">
    <source>
        <dbReference type="ARBA" id="ARBA00022473"/>
    </source>
</evidence>
<comment type="subunit">
    <text evidence="16">Interacts with FREM2.</text>
</comment>
<evidence type="ECO:0000256" key="14">
    <source>
        <dbReference type="ARBA" id="ARBA00023180"/>
    </source>
</evidence>
<dbReference type="InterPro" id="IPR038081">
    <property type="entry name" value="CalX-like_sf"/>
</dbReference>
<keyword evidence="3" id="KW-0217">Developmental protein</keyword>
<feature type="repeat" description="CSPG" evidence="19">
    <location>
        <begin position="1394"/>
        <end position="1486"/>
    </location>
</feature>
<feature type="repeat" description="CSPG" evidence="19">
    <location>
        <begin position="1828"/>
        <end position="1925"/>
    </location>
</feature>
<feature type="repeat" description="CSPG" evidence="19">
    <location>
        <begin position="416"/>
        <end position="503"/>
    </location>
</feature>
<dbReference type="GO" id="GO:0007154">
    <property type="term" value="P:cell communication"/>
    <property type="evidence" value="ECO:0007669"/>
    <property type="project" value="InterPro"/>
</dbReference>
<evidence type="ECO:0000256" key="16">
    <source>
        <dbReference type="ARBA" id="ARBA00065340"/>
    </source>
</evidence>
<dbReference type="SUPFAM" id="SSF141072">
    <property type="entry name" value="CalX-like"/>
    <property type="match status" value="1"/>
</dbReference>
<dbReference type="Pfam" id="PF19309">
    <property type="entry name" value="Frem_N"/>
    <property type="match status" value="1"/>
</dbReference>
<dbReference type="InterPro" id="IPR003644">
    <property type="entry name" value="Calx_beta"/>
</dbReference>
<keyword evidence="11" id="KW-0084">Basement membrane</keyword>
<feature type="repeat" description="CSPG" evidence="19">
    <location>
        <begin position="643"/>
        <end position="757"/>
    </location>
</feature>
<keyword evidence="4" id="KW-0964">Secreted</keyword>
<evidence type="ECO:0000256" key="11">
    <source>
        <dbReference type="ARBA" id="ARBA00022869"/>
    </source>
</evidence>
<organism evidence="23 24">
    <name type="scientific">Onychostoma macrolepis</name>
    <dbReference type="NCBI Taxonomy" id="369639"/>
    <lineage>
        <taxon>Eukaryota</taxon>
        <taxon>Metazoa</taxon>
        <taxon>Chordata</taxon>
        <taxon>Craniata</taxon>
        <taxon>Vertebrata</taxon>
        <taxon>Euteleostomi</taxon>
        <taxon>Actinopterygii</taxon>
        <taxon>Neopterygii</taxon>
        <taxon>Teleostei</taxon>
        <taxon>Ostariophysi</taxon>
        <taxon>Cypriniformes</taxon>
        <taxon>Cyprinidae</taxon>
        <taxon>Acrossocheilinae</taxon>
        <taxon>Onychostoma</taxon>
    </lineage>
</organism>
<evidence type="ECO:0000259" key="22">
    <source>
        <dbReference type="PROSITE" id="PS50041"/>
    </source>
</evidence>
<evidence type="ECO:0000256" key="13">
    <source>
        <dbReference type="ARBA" id="ARBA00023157"/>
    </source>
</evidence>
<feature type="repeat" description="CSPG" evidence="19">
    <location>
        <begin position="1276"/>
        <end position="1373"/>
    </location>
</feature>
<evidence type="ECO:0000256" key="5">
    <source>
        <dbReference type="ARBA" id="ARBA00022530"/>
    </source>
</evidence>
<keyword evidence="24" id="KW-1185">Reference proteome</keyword>
<comment type="caution">
    <text evidence="23">The sequence shown here is derived from an EMBL/GenBank/DDBJ whole genome shotgun (WGS) entry which is preliminary data.</text>
</comment>
<evidence type="ECO:0000256" key="2">
    <source>
        <dbReference type="ARBA" id="ARBA00005529"/>
    </source>
</evidence>
<comment type="subcellular location">
    <subcellularLocation>
        <location evidence="1">Secreted</location>
        <location evidence="1">Extracellular space</location>
        <location evidence="1">Extracellular matrix</location>
        <location evidence="1">Basement membrane</location>
    </subcellularLocation>
</comment>
<dbReference type="FunFam" id="3.10.100.10:FF:000081">
    <property type="entry name" value="FRAS1 related extracellular matrix 1"/>
    <property type="match status" value="1"/>
</dbReference>
<evidence type="ECO:0000256" key="12">
    <source>
        <dbReference type="ARBA" id="ARBA00022889"/>
    </source>
</evidence>
<feature type="domain" description="C-type lectin" evidence="22">
    <location>
        <begin position="2247"/>
        <end position="2353"/>
    </location>
</feature>
<feature type="repeat" description="CSPG" evidence="19">
    <location>
        <begin position="1507"/>
        <end position="1598"/>
    </location>
</feature>
<comment type="similarity">
    <text evidence="2">Belongs to the FRAS1 family.</text>
</comment>
<dbReference type="Pfam" id="PF00059">
    <property type="entry name" value="Lectin_C"/>
    <property type="match status" value="1"/>
</dbReference>
<evidence type="ECO:0000313" key="24">
    <source>
        <dbReference type="Proteomes" id="UP000579812"/>
    </source>
</evidence>
<comment type="function">
    <text evidence="15">Extracellular matrix protein that plays a role in epidermal differentiation and is required for epidermal adhesion during embryonic development.</text>
</comment>
<feature type="signal peptide" evidence="21">
    <location>
        <begin position="1"/>
        <end position="22"/>
    </location>
</feature>
<evidence type="ECO:0000313" key="23">
    <source>
        <dbReference type="EMBL" id="KAF4110567.1"/>
    </source>
</evidence>
<dbReference type="PANTHER" id="PTHR45739:SF7">
    <property type="entry name" value="FRAS1-RELATED EXTRACELLULAR MATRIX PROTEIN 1"/>
    <property type="match status" value="1"/>
</dbReference>
<feature type="repeat" description="CSPG" evidence="19">
    <location>
        <begin position="1153"/>
        <end position="1255"/>
    </location>
</feature>